<evidence type="ECO:0000256" key="4">
    <source>
        <dbReference type="ARBA" id="ARBA00022898"/>
    </source>
</evidence>
<evidence type="ECO:0000256" key="1">
    <source>
        <dbReference type="ARBA" id="ARBA00022576"/>
    </source>
</evidence>
<dbReference type="GO" id="GO:0042802">
    <property type="term" value="F:identical protein binding"/>
    <property type="evidence" value="ECO:0007669"/>
    <property type="project" value="TreeGrafter"/>
</dbReference>
<comment type="catalytic activity">
    <reaction evidence="5">
        <text>N(2)-acetyl-L-ornithine + 2-oxoglutarate = N-acetyl-L-glutamate 5-semialdehyde + L-glutamate</text>
        <dbReference type="Rhea" id="RHEA:18049"/>
        <dbReference type="ChEBI" id="CHEBI:16810"/>
        <dbReference type="ChEBI" id="CHEBI:29123"/>
        <dbReference type="ChEBI" id="CHEBI:29985"/>
        <dbReference type="ChEBI" id="CHEBI:57805"/>
        <dbReference type="EC" id="2.6.1.11"/>
    </reaction>
</comment>
<dbReference type="InterPro" id="IPR015421">
    <property type="entry name" value="PyrdxlP-dep_Trfase_major"/>
</dbReference>
<feature type="binding site" evidence="5">
    <location>
        <position position="124"/>
    </location>
    <ligand>
        <name>N(2)-acetyl-L-ornithine</name>
        <dbReference type="ChEBI" id="CHEBI:57805"/>
    </ligand>
</feature>
<dbReference type="InterPro" id="IPR005814">
    <property type="entry name" value="Aminotrans_3"/>
</dbReference>
<dbReference type="CDD" id="cd00610">
    <property type="entry name" value="OAT_like"/>
    <property type="match status" value="1"/>
</dbReference>
<dbReference type="PANTHER" id="PTHR11986:SF79">
    <property type="entry name" value="ACETYLORNITHINE AMINOTRANSFERASE, MITOCHONDRIAL"/>
    <property type="match status" value="1"/>
</dbReference>
<sequence>MSALMQTYNRFPFEIVQGEGVYLTDNFGKQYLDFTSGIGVCNLGYNHPQLNAAVNTQLGKIWHTSNLYQSSLQEKVAEKLIGNAQKQVFFCNSGTEANEAAIKLARKFTGKSKLLSFHHSFHGRSIGALSVTGNDAIKHGFGELLADIEFAPYNDDAALTQINDQFAAVILEVIQGEGGVTAANANWLQRLAQQCRAAGVLLIIDEVQTGIGRTGKLFAYQHYAIEPDIITLAKGLANGLPSGAMIANSKIAAAFDYGAHGSTFGGNPLAMAAAATVLELMDAALLKNVQQKANGFYQLLEDQLSDCAAVEAISGKGLMLGIRLIESVPVKNVVEKLHQQGLLTLSARGNTLRLLPPLVISEIQLQQGLHLIKQVLSDAVAK</sequence>
<dbReference type="GO" id="GO:0006526">
    <property type="term" value="P:L-arginine biosynthetic process"/>
    <property type="evidence" value="ECO:0007669"/>
    <property type="project" value="UniProtKB-UniRule"/>
</dbReference>
<keyword evidence="4 5" id="KW-0663">Pyridoxal phosphate</keyword>
<dbReference type="UniPathway" id="UPA00068">
    <property type="reaction ID" value="UER00109"/>
</dbReference>
<dbReference type="EMBL" id="UGHS01000001">
    <property type="protein sequence ID" value="STO92234.1"/>
    <property type="molecule type" value="Genomic_DNA"/>
</dbReference>
<feature type="binding site" evidence="5">
    <location>
        <begin position="94"/>
        <end position="95"/>
    </location>
    <ligand>
        <name>pyridoxal 5'-phosphate</name>
        <dbReference type="ChEBI" id="CHEBI:597326"/>
    </ligand>
</feature>
<feature type="binding site" evidence="5">
    <location>
        <position position="262"/>
    </location>
    <ligand>
        <name>N(2)-acetyl-L-ornithine</name>
        <dbReference type="ChEBI" id="CHEBI:57805"/>
    </ligand>
</feature>
<dbReference type="PIRSF" id="PIRSF000521">
    <property type="entry name" value="Transaminase_4ab_Lys_Orn"/>
    <property type="match status" value="1"/>
</dbReference>
<feature type="binding site" evidence="5">
    <location>
        <begin position="205"/>
        <end position="208"/>
    </location>
    <ligand>
        <name>pyridoxal 5'-phosphate</name>
        <dbReference type="ChEBI" id="CHEBI:597326"/>
    </ligand>
</feature>
<dbReference type="Gene3D" id="3.90.1150.10">
    <property type="entry name" value="Aspartate Aminotransferase, domain 1"/>
    <property type="match status" value="1"/>
</dbReference>
<comment type="similarity">
    <text evidence="5">Belongs to the class-III pyridoxal-phosphate-dependent aminotransferase family. ArgD subfamily.</text>
</comment>
<dbReference type="FunFam" id="3.40.640.10:FF:000004">
    <property type="entry name" value="Acetylornithine aminotransferase"/>
    <property type="match status" value="1"/>
</dbReference>
<gene>
    <name evidence="5 6" type="primary">argD</name>
    <name evidence="6" type="ORF">NCTC13335_00052</name>
</gene>
<dbReference type="PROSITE" id="PS00600">
    <property type="entry name" value="AA_TRANSFER_CLASS_3"/>
    <property type="match status" value="1"/>
</dbReference>
<keyword evidence="7" id="KW-1185">Reference proteome</keyword>
<reference evidence="6 7" key="1">
    <citation type="submission" date="2018-06" db="EMBL/GenBank/DDBJ databases">
        <authorList>
            <consortium name="Pathogen Informatics"/>
            <person name="Doyle S."/>
        </authorList>
    </citation>
    <scope>NUCLEOTIDE SEQUENCE [LARGE SCALE GENOMIC DNA]</scope>
    <source>
        <strain evidence="6 7">NCTC13335</strain>
    </source>
</reference>
<dbReference type="GO" id="GO:0030170">
    <property type="term" value="F:pyridoxal phosphate binding"/>
    <property type="evidence" value="ECO:0007669"/>
    <property type="project" value="InterPro"/>
</dbReference>
<comment type="subcellular location">
    <subcellularLocation>
        <location evidence="5">Cytoplasm</location>
    </subcellularLocation>
</comment>
<organism evidence="6 7">
    <name type="scientific">Haemophilus pittmaniae</name>
    <dbReference type="NCBI Taxonomy" id="249188"/>
    <lineage>
        <taxon>Bacteria</taxon>
        <taxon>Pseudomonadati</taxon>
        <taxon>Pseudomonadota</taxon>
        <taxon>Gammaproteobacteria</taxon>
        <taxon>Pasteurellales</taxon>
        <taxon>Pasteurellaceae</taxon>
        <taxon>Haemophilus</taxon>
    </lineage>
</organism>
<accession>A0A377IVD1</accession>
<dbReference type="RefSeq" id="WP_115002429.1">
    <property type="nucleotide sequence ID" value="NZ_UGHS01000001.1"/>
</dbReference>
<feature type="modified residue" description="N6-(pyridoxal phosphate)lysine" evidence="5">
    <location>
        <position position="234"/>
    </location>
</feature>
<dbReference type="InterPro" id="IPR049704">
    <property type="entry name" value="Aminotrans_3_PPA_site"/>
</dbReference>
<comment type="subunit">
    <text evidence="5">Homodimer.</text>
</comment>
<dbReference type="Proteomes" id="UP000255264">
    <property type="component" value="Unassembled WGS sequence"/>
</dbReference>
<keyword evidence="2 5" id="KW-0028">Amino-acid biosynthesis</keyword>
<protein>
    <recommendedName>
        <fullName evidence="5">Acetylornithine aminotransferase</fullName>
        <shortName evidence="5">ACOAT</shortName>
        <ecNumber evidence="5">2.6.1.11</ecNumber>
    </recommendedName>
</protein>
<comment type="pathway">
    <text evidence="5">Amino-acid biosynthesis; L-arginine biosynthesis; N(2)-acetyl-L-ornithine from L-glutamate: step 4/4.</text>
</comment>
<comment type="miscellaneous">
    <text evidence="5">May also have succinyldiaminopimelate aminotransferase activity, thus carrying out the corresponding step in lysine biosynthesis.</text>
</comment>
<keyword evidence="3 5" id="KW-0808">Transferase</keyword>
<keyword evidence="5" id="KW-0963">Cytoplasm</keyword>
<dbReference type="EC" id="2.6.1.11" evidence="5"/>
<dbReference type="GO" id="GO:0003992">
    <property type="term" value="F:N2-acetyl-L-ornithine:2-oxoglutarate 5-aminotransferase activity"/>
    <property type="evidence" value="ECO:0007669"/>
    <property type="project" value="UniProtKB-UniRule"/>
</dbReference>
<keyword evidence="1 5" id="KW-0032">Aminotransferase</keyword>
<evidence type="ECO:0000313" key="7">
    <source>
        <dbReference type="Proteomes" id="UP000255264"/>
    </source>
</evidence>
<dbReference type="PANTHER" id="PTHR11986">
    <property type="entry name" value="AMINOTRANSFERASE CLASS III"/>
    <property type="match status" value="1"/>
</dbReference>
<dbReference type="NCBIfam" id="NF002325">
    <property type="entry name" value="PRK01278.1"/>
    <property type="match status" value="1"/>
</dbReference>
<feature type="binding site" evidence="5">
    <location>
        <position position="121"/>
    </location>
    <ligand>
        <name>pyridoxal 5'-phosphate</name>
        <dbReference type="ChEBI" id="CHEBI:597326"/>
    </ligand>
</feature>
<evidence type="ECO:0000256" key="2">
    <source>
        <dbReference type="ARBA" id="ARBA00022605"/>
    </source>
</evidence>
<proteinExistence type="inferred from homology"/>
<dbReference type="HAMAP" id="MF_01107">
    <property type="entry name" value="ArgD_aminotrans_3"/>
    <property type="match status" value="1"/>
</dbReference>
<name>A0A377IVD1_9PAST</name>
<dbReference type="GO" id="GO:0005737">
    <property type="term" value="C:cytoplasm"/>
    <property type="evidence" value="ECO:0007669"/>
    <property type="project" value="UniProtKB-SubCell"/>
</dbReference>
<evidence type="ECO:0000256" key="3">
    <source>
        <dbReference type="ARBA" id="ARBA00022679"/>
    </source>
</evidence>
<keyword evidence="5" id="KW-0055">Arginine biosynthesis</keyword>
<dbReference type="InterPro" id="IPR015422">
    <property type="entry name" value="PyrdxlP-dep_Trfase_small"/>
</dbReference>
<dbReference type="SUPFAM" id="SSF53383">
    <property type="entry name" value="PLP-dependent transferases"/>
    <property type="match status" value="1"/>
</dbReference>
<dbReference type="AlphaFoldDB" id="A0A377IVD1"/>
<evidence type="ECO:0000313" key="6">
    <source>
        <dbReference type="EMBL" id="STO92234.1"/>
    </source>
</evidence>
<dbReference type="Gene3D" id="3.40.640.10">
    <property type="entry name" value="Type I PLP-dependent aspartate aminotransferase-like (Major domain)"/>
    <property type="match status" value="1"/>
</dbReference>
<feature type="binding site" evidence="5">
    <location>
        <position position="263"/>
    </location>
    <ligand>
        <name>pyridoxal 5'-phosphate</name>
        <dbReference type="ChEBI" id="CHEBI:597326"/>
    </ligand>
</feature>
<dbReference type="NCBIfam" id="NF002797">
    <property type="entry name" value="PRK02936.1"/>
    <property type="match status" value="1"/>
</dbReference>
<evidence type="ECO:0000256" key="5">
    <source>
        <dbReference type="HAMAP-Rule" id="MF_01107"/>
    </source>
</evidence>
<dbReference type="NCBIfam" id="TIGR00707">
    <property type="entry name" value="argD"/>
    <property type="match status" value="1"/>
</dbReference>
<dbReference type="InterPro" id="IPR015424">
    <property type="entry name" value="PyrdxlP-dep_Trfase"/>
</dbReference>
<dbReference type="InterPro" id="IPR050103">
    <property type="entry name" value="Class-III_PLP-dep_AT"/>
</dbReference>
<dbReference type="InterPro" id="IPR004636">
    <property type="entry name" value="AcOrn/SuccOrn_fam"/>
</dbReference>
<comment type="cofactor">
    <cofactor evidence="5">
        <name>pyridoxal 5'-phosphate</name>
        <dbReference type="ChEBI" id="CHEBI:597326"/>
    </cofactor>
    <text evidence="5">Binds 1 pyridoxal phosphate per subunit.</text>
</comment>
<dbReference type="OrthoDB" id="9801052at2"/>
<dbReference type="Pfam" id="PF00202">
    <property type="entry name" value="Aminotran_3"/>
    <property type="match status" value="1"/>
</dbReference>